<dbReference type="RefSeq" id="WP_013268663.1">
    <property type="nucleotide sequence ID" value="NC_014375.1"/>
</dbReference>
<evidence type="ECO:0000313" key="3">
    <source>
        <dbReference type="Proteomes" id="UP000002696"/>
    </source>
</evidence>
<dbReference type="BioCyc" id="BSUB633149:G1GM8-1246-MONOMER"/>
<organism evidence="2 3">
    <name type="scientific">Brevundimonas subvibrioides (strain ATCC 15264 / DSM 4735 / LMG 14903 / NBRC 16000 / CB 81)</name>
    <name type="common">Caulobacter subvibrioides</name>
    <dbReference type="NCBI Taxonomy" id="633149"/>
    <lineage>
        <taxon>Bacteria</taxon>
        <taxon>Pseudomonadati</taxon>
        <taxon>Pseudomonadota</taxon>
        <taxon>Alphaproteobacteria</taxon>
        <taxon>Caulobacterales</taxon>
        <taxon>Caulobacteraceae</taxon>
        <taxon>Brevundimonas</taxon>
    </lineage>
</organism>
<dbReference type="HOGENOM" id="CLU_038557_2_1_5"/>
<name>D9QF75_BRESC</name>
<dbReference type="PANTHER" id="PTHR39639:SF1">
    <property type="entry name" value="DUF262 DOMAIN-CONTAINING PROTEIN"/>
    <property type="match status" value="1"/>
</dbReference>
<dbReference type="AlphaFoldDB" id="D9QF75"/>
<dbReference type="STRING" id="633149.Bresu_1248"/>
<sequence length="352" mass="39149">MVNQEVLSRQLRTDAVDFSFGEIVNLHNDREIIISPEYQRLFRWSDEQKSRLIESILVELPIPPIFLIEGEDGILELIDGLQRVSSVIQFLSPADIGKDPLILAGCDLIPQLNGKCFDDLSLTDRLRIKRTAIRAVIIRKSGEELVKYELFKRLNTGGALLSPQEIRNCSSRMIAGGEEFYRTIQGLAAYPSFQAAIDRLPDAYKAQKGDEELVLRFFAVKNFKDGYKGNVEEWLDAYMEQVIFGRMAFDTAAETQSFQDVFDFIAANFGRDAFARTKNGEGTGRLAPAYFEAAVGGTLRSLPGAAAFDADELKRRLYGVYASEAFKEVTGPGANTIPKLNGRIDLVAAALA</sequence>
<dbReference type="EMBL" id="CP002102">
    <property type="protein sequence ID" value="ADL00560.1"/>
    <property type="molecule type" value="Genomic_DNA"/>
</dbReference>
<dbReference type="PANTHER" id="PTHR39639">
    <property type="entry name" value="CHROMOSOME 16, WHOLE GENOME SHOTGUN SEQUENCE"/>
    <property type="match status" value="1"/>
</dbReference>
<keyword evidence="3" id="KW-1185">Reference proteome</keyword>
<dbReference type="Pfam" id="PF03235">
    <property type="entry name" value="GmrSD_N"/>
    <property type="match status" value="1"/>
</dbReference>
<dbReference type="KEGG" id="bsb:Bresu_1248"/>
<dbReference type="eggNOG" id="COG1479">
    <property type="taxonomic scope" value="Bacteria"/>
</dbReference>
<dbReference type="InterPro" id="IPR004919">
    <property type="entry name" value="GmrSD_N"/>
</dbReference>
<dbReference type="Proteomes" id="UP000002696">
    <property type="component" value="Chromosome"/>
</dbReference>
<proteinExistence type="predicted"/>
<accession>D9QF75</accession>
<protein>
    <recommendedName>
        <fullName evidence="1">GmrSD restriction endonucleases N-terminal domain-containing protein</fullName>
    </recommendedName>
</protein>
<gene>
    <name evidence="2" type="ordered locus">Bresu_1248</name>
</gene>
<feature type="domain" description="GmrSD restriction endonucleases N-terminal" evidence="1">
    <location>
        <begin position="26"/>
        <end position="169"/>
    </location>
</feature>
<evidence type="ECO:0000259" key="1">
    <source>
        <dbReference type="Pfam" id="PF03235"/>
    </source>
</evidence>
<evidence type="ECO:0000313" key="2">
    <source>
        <dbReference type="EMBL" id="ADL00560.1"/>
    </source>
</evidence>
<dbReference type="OrthoDB" id="9787127at2"/>
<reference evidence="3" key="1">
    <citation type="journal article" date="2011" name="J. Bacteriol.">
        <title>Genome sequences of eight morphologically diverse alphaproteobacteria.</title>
        <authorList>
            <consortium name="US DOE Joint Genome Institute"/>
            <person name="Brown P.J."/>
            <person name="Kysela D.T."/>
            <person name="Buechlein A."/>
            <person name="Hemmerich C."/>
            <person name="Brun Y.V."/>
        </authorList>
    </citation>
    <scope>NUCLEOTIDE SEQUENCE [LARGE SCALE GENOMIC DNA]</scope>
    <source>
        <strain evidence="3">ATCC 15264 / DSM 4735 / LMG 14903 / NBRC 16000 / CB 81</strain>
    </source>
</reference>
<dbReference type="InParanoid" id="D9QF75"/>